<organism evidence="2 3">
    <name type="scientific">Nitrogeniibacter mangrovi</name>
    <dbReference type="NCBI Taxonomy" id="2016596"/>
    <lineage>
        <taxon>Bacteria</taxon>
        <taxon>Pseudomonadati</taxon>
        <taxon>Pseudomonadota</taxon>
        <taxon>Betaproteobacteria</taxon>
        <taxon>Rhodocyclales</taxon>
        <taxon>Zoogloeaceae</taxon>
        <taxon>Nitrogeniibacter</taxon>
    </lineage>
</organism>
<name>A0A6C1B6I2_9RHOO</name>
<evidence type="ECO:0000313" key="3">
    <source>
        <dbReference type="Proteomes" id="UP000501991"/>
    </source>
</evidence>
<accession>A0A6C1B6I2</accession>
<dbReference type="KEGG" id="azq:G3580_18025"/>
<keyword evidence="3" id="KW-1185">Reference proteome</keyword>
<keyword evidence="1" id="KW-0732">Signal</keyword>
<reference evidence="2 3" key="1">
    <citation type="submission" date="2020-02" db="EMBL/GenBank/DDBJ databases">
        <title>Nitrogenibacter mangrovi gen. nov., sp. nov. isolated from mangrove sediment, a denitrifying betaproteobacterium.</title>
        <authorList>
            <person name="Liao H."/>
            <person name="Tian Y."/>
        </authorList>
    </citation>
    <scope>NUCLEOTIDE SEQUENCE [LARGE SCALE GENOMIC DNA]</scope>
    <source>
        <strain evidence="2 3">M9-3-2</strain>
    </source>
</reference>
<feature type="signal peptide" evidence="1">
    <location>
        <begin position="1"/>
        <end position="24"/>
    </location>
</feature>
<gene>
    <name evidence="2" type="ORF">G3580_18025</name>
</gene>
<dbReference type="EMBL" id="CP048836">
    <property type="protein sequence ID" value="QID19346.1"/>
    <property type="molecule type" value="Genomic_DNA"/>
</dbReference>
<sequence>MASLRTTWRWLPVGLLAAFQVAWAGETIPPCFGPDNYATQAALAALVNTGRVTDASAFYRDDETPYGLKTELLDAERIGRHAGPGLAETDVYRQIQKIVVHTRSGTAFSMITISETSRAECAMAAPTVVLLSPQYAALQVGTSVLESGRSQASSKGHRP</sequence>
<dbReference type="AlphaFoldDB" id="A0A6C1B6I2"/>
<dbReference type="Proteomes" id="UP000501991">
    <property type="component" value="Chromosome"/>
</dbReference>
<evidence type="ECO:0000256" key="1">
    <source>
        <dbReference type="SAM" id="SignalP"/>
    </source>
</evidence>
<proteinExistence type="predicted"/>
<dbReference type="RefSeq" id="WP_173767858.1">
    <property type="nucleotide sequence ID" value="NZ_CP048836.1"/>
</dbReference>
<protein>
    <submittedName>
        <fullName evidence="2">Uncharacterized protein</fullName>
    </submittedName>
</protein>
<evidence type="ECO:0000313" key="2">
    <source>
        <dbReference type="EMBL" id="QID19346.1"/>
    </source>
</evidence>
<feature type="chain" id="PRO_5025632544" evidence="1">
    <location>
        <begin position="25"/>
        <end position="159"/>
    </location>
</feature>